<organism evidence="1 2">
    <name type="scientific">Vespula pensylvanica</name>
    <name type="common">Western yellow jacket</name>
    <name type="synonym">Wasp</name>
    <dbReference type="NCBI Taxonomy" id="30213"/>
    <lineage>
        <taxon>Eukaryota</taxon>
        <taxon>Metazoa</taxon>
        <taxon>Ecdysozoa</taxon>
        <taxon>Arthropoda</taxon>
        <taxon>Hexapoda</taxon>
        <taxon>Insecta</taxon>
        <taxon>Pterygota</taxon>
        <taxon>Neoptera</taxon>
        <taxon>Endopterygota</taxon>
        <taxon>Hymenoptera</taxon>
        <taxon>Apocrita</taxon>
        <taxon>Aculeata</taxon>
        <taxon>Vespoidea</taxon>
        <taxon>Vespidae</taxon>
        <taxon>Vespinae</taxon>
        <taxon>Vespula</taxon>
    </lineage>
</organism>
<evidence type="ECO:0000313" key="2">
    <source>
        <dbReference type="Proteomes" id="UP000600918"/>
    </source>
</evidence>
<accession>A0A834PEF2</accession>
<gene>
    <name evidence="1" type="ORF">H0235_000027</name>
</gene>
<sequence length="154" mass="17367">MTSTFTRTAPLIANDRLISSNKSHAWFFRNLEEILKAETEKIGQNSKLACMALDGTEGGRAPSQMNPYAPTDAKKTSWLDAASLRRPYQSGDPSSLSSFLRRTIPSREKSRIWQELIYEAIDLHRSPRDDGLLDIFISEIRTRACSRPPSPLRA</sequence>
<dbReference type="AlphaFoldDB" id="A0A834PEF2"/>
<dbReference type="EMBL" id="JACSDY010000001">
    <property type="protein sequence ID" value="KAF7437636.1"/>
    <property type="molecule type" value="Genomic_DNA"/>
</dbReference>
<dbReference type="Proteomes" id="UP000600918">
    <property type="component" value="Unassembled WGS sequence"/>
</dbReference>
<keyword evidence="2" id="KW-1185">Reference proteome</keyword>
<protein>
    <submittedName>
        <fullName evidence="1">Uncharacterized protein</fullName>
    </submittedName>
</protein>
<name>A0A834PEF2_VESPE</name>
<reference evidence="1" key="1">
    <citation type="journal article" date="2020" name="G3 (Bethesda)">
        <title>High-Quality Assemblies for Three Invasive Social Wasps from the &lt;i&gt;Vespula&lt;/i&gt; Genus.</title>
        <authorList>
            <person name="Harrop T.W.R."/>
            <person name="Guhlin J."/>
            <person name="McLaughlin G.M."/>
            <person name="Permina E."/>
            <person name="Stockwell P."/>
            <person name="Gilligan J."/>
            <person name="Le Lec M.F."/>
            <person name="Gruber M.A.M."/>
            <person name="Quinn O."/>
            <person name="Lovegrove M."/>
            <person name="Duncan E.J."/>
            <person name="Remnant E.J."/>
            <person name="Van Eeckhoven J."/>
            <person name="Graham B."/>
            <person name="Knapp R.A."/>
            <person name="Langford K.W."/>
            <person name="Kronenberg Z."/>
            <person name="Press M.O."/>
            <person name="Eacker S.M."/>
            <person name="Wilson-Rankin E.E."/>
            <person name="Purcell J."/>
            <person name="Lester P.J."/>
            <person name="Dearden P.K."/>
        </authorList>
    </citation>
    <scope>NUCLEOTIDE SEQUENCE</scope>
    <source>
        <strain evidence="1">Volc-1</strain>
    </source>
</reference>
<comment type="caution">
    <text evidence="1">The sequence shown here is derived from an EMBL/GenBank/DDBJ whole genome shotgun (WGS) entry which is preliminary data.</text>
</comment>
<evidence type="ECO:0000313" key="1">
    <source>
        <dbReference type="EMBL" id="KAF7437636.1"/>
    </source>
</evidence>
<proteinExistence type="predicted"/>